<dbReference type="Gene3D" id="2.60.120.260">
    <property type="entry name" value="Galactose-binding domain-like"/>
    <property type="match status" value="3"/>
</dbReference>
<evidence type="ECO:0000256" key="4">
    <source>
        <dbReference type="SAM" id="SignalP"/>
    </source>
</evidence>
<name>A0A7C9LJH5_9MICO</name>
<dbReference type="Pfam" id="PF17389">
    <property type="entry name" value="Bac_rhamnosid6H"/>
    <property type="match status" value="1"/>
</dbReference>
<dbReference type="InterPro" id="IPR013737">
    <property type="entry name" value="Bac_rhamnosid_N"/>
</dbReference>
<evidence type="ECO:0000259" key="6">
    <source>
        <dbReference type="Pfam" id="PF08531"/>
    </source>
</evidence>
<evidence type="ECO:0000313" key="10">
    <source>
        <dbReference type="EMBL" id="MUN08594.1"/>
    </source>
</evidence>
<dbReference type="Pfam" id="PF25788">
    <property type="entry name" value="Ig_Rha78A_N"/>
    <property type="match status" value="1"/>
</dbReference>
<evidence type="ECO:0000259" key="8">
    <source>
        <dbReference type="Pfam" id="PF17390"/>
    </source>
</evidence>
<dbReference type="Proteomes" id="UP000480122">
    <property type="component" value="Unassembled WGS sequence"/>
</dbReference>
<evidence type="ECO:0000256" key="2">
    <source>
        <dbReference type="ARBA" id="ARBA00012652"/>
    </source>
</evidence>
<dbReference type="InterPro" id="IPR012341">
    <property type="entry name" value="6hp_glycosidase-like_sf"/>
</dbReference>
<accession>A0A7C9LJH5</accession>
<dbReference type="PANTHER" id="PTHR33307:SF11">
    <property type="entry name" value="ALPHA-L-RHAMNOSIDASE"/>
    <property type="match status" value="1"/>
</dbReference>
<protein>
    <recommendedName>
        <fullName evidence="2">alpha-L-rhamnosidase</fullName>
        <ecNumber evidence="2">3.2.1.40</ecNumber>
    </recommendedName>
</protein>
<dbReference type="InterPro" id="IPR054470">
    <property type="entry name" value="FIMAH_dom"/>
</dbReference>
<dbReference type="Gene3D" id="2.60.40.10">
    <property type="entry name" value="Immunoglobulins"/>
    <property type="match status" value="1"/>
</dbReference>
<evidence type="ECO:0000259" key="9">
    <source>
        <dbReference type="Pfam" id="PF22888"/>
    </source>
</evidence>
<dbReference type="GO" id="GO:0030596">
    <property type="term" value="F:alpha-L-rhamnosidase activity"/>
    <property type="evidence" value="ECO:0007669"/>
    <property type="project" value="UniProtKB-EC"/>
</dbReference>
<feature type="domain" description="FIMAH" evidence="9">
    <location>
        <begin position="1069"/>
        <end position="1145"/>
    </location>
</feature>
<dbReference type="Pfam" id="PF22888">
    <property type="entry name" value="FIMAH"/>
    <property type="match status" value="1"/>
</dbReference>
<dbReference type="InterPro" id="IPR016007">
    <property type="entry name" value="Alpha_rhamnosid"/>
</dbReference>
<dbReference type="Pfam" id="PF08531">
    <property type="entry name" value="Bac_rhamnosid_N"/>
    <property type="match status" value="2"/>
</dbReference>
<dbReference type="OrthoDB" id="9761045at2"/>
<dbReference type="GO" id="GO:0005975">
    <property type="term" value="P:carbohydrate metabolic process"/>
    <property type="evidence" value="ECO:0007669"/>
    <property type="project" value="InterPro"/>
</dbReference>
<sequence>MRKVLMTSLVAAGVVALSAPLGAVTASAAPPSERLAVTVEGLSVNGRADQPIDLGTGRPFLSWIMTSEDTEGNPCFDGSVAGACALDRQTGYEIEAASSVAALEAGDLLWDSGKVDSDQQGNVAYGAPDALESRDTVAWRVRVWDALGNPSAWSDPSTFTVGLLDQDDWGDARWIEQAGRTESDPLPIFARQFDLAVGKTVDRALFYLSGAGMHYPTVNGQSITDEHMAPGNTNYQLSTEYRAYDITSALEAGENAVGVELGNGTAYVRRSIHNPAVGRTSPYAWWQSQIKGSGTLVADAPAGATNVLLSSTSNYHVGGTINIDTGDGGDRLESRVITGIGTAGPLGTGISFEPALDEAHASGALVTASGNNIAASDPSAGAAVTPRMIGRIEVSYTDGSTDVIVSDRSWRAASGALVTDAWFAGEDFDARRVQVGWNEPGADLTDAATRRDGTTVNWTSAGIAPPPNLATQLVSRAGEGIHEAERFTPQTITNPAPGTWVFDFGQNMAGWPELNLPELPAGTLIKVKPAESLNADGTVNQSSLGPGGRGRDLFNSYITAGLAGGEQHAPKFNYFGMQWVQIEGLPEGLEPTADIVTAVRLQAGTPDVGSFDSSNERINRINKMAYYSMATQIMSTFTDCPGREKQSYPADYTMPMDGFHRLFEFDAYMQTTEHHLVEGQSRADTSMFGNVALKTPVHDWGYIGRFGDEINWGNGIILVPAFLYEYYGDTDTMTRSYDRMVDFVDYIRREKAGTGDDEHIVNAALSDWVSVEQTDGRISGTWGYYVMMTKMAMMAELTGHDEDAAEYAQLAEDIKDAFNAHFLNTSVGFYTAEGEAGTAGATQAAQALALDADIVPEEYRDSVTAELVRNVKEFGDDDDPHFSAGTIGLAAVVRQLTESGNGDVLFDAVQTDTYPGYGYFMQSTTANPDGFTTIGERWNRGDSKNHMILAQIVEWFQKGLAGIDQAEGSVGYESLVFKPQPAGDLTWVEGSFQTPRGLASSRWDKADDRLTLTVEVPANTTAEVWVPTDGDQAVLTPERATFERIEGDFAVYSVGAGRFTFVAGEEGYAALAAAVERLSSEGELEARLAESLDAFIAKALSASAEGKAQVADSALRSFLNQIGNANAKQASEAAKAELTEMAKALQVILREEGGIPVDR</sequence>
<feature type="domain" description="Alpha-L-rhamnosidase concanavalin-like" evidence="5">
    <location>
        <begin position="496"/>
        <end position="598"/>
    </location>
</feature>
<gene>
    <name evidence="10" type="ORF">GLX25_15905</name>
</gene>
<organism evidence="10 11">
    <name type="scientific">Agromyces luteolus</name>
    <dbReference type="NCBI Taxonomy" id="88373"/>
    <lineage>
        <taxon>Bacteria</taxon>
        <taxon>Bacillati</taxon>
        <taxon>Actinomycetota</taxon>
        <taxon>Actinomycetes</taxon>
        <taxon>Micrococcales</taxon>
        <taxon>Microbacteriaceae</taxon>
        <taxon>Agromyces</taxon>
    </lineage>
</organism>
<comment type="catalytic activity">
    <reaction evidence="1">
        <text>Hydrolysis of terminal non-reducing alpha-L-rhamnose residues in alpha-L-rhamnosides.</text>
        <dbReference type="EC" id="3.2.1.40"/>
    </reaction>
</comment>
<keyword evidence="11" id="KW-1185">Reference proteome</keyword>
<dbReference type="Pfam" id="PF05592">
    <property type="entry name" value="Bac_rhamnosid"/>
    <property type="match status" value="1"/>
</dbReference>
<comment type="caution">
    <text evidence="10">The sequence shown here is derived from an EMBL/GenBank/DDBJ whole genome shotgun (WGS) entry which is preliminary data.</text>
</comment>
<dbReference type="Gene3D" id="1.50.10.10">
    <property type="match status" value="1"/>
</dbReference>
<dbReference type="InterPro" id="IPR008928">
    <property type="entry name" value="6-hairpin_glycosidase_sf"/>
</dbReference>
<dbReference type="PANTHER" id="PTHR33307">
    <property type="entry name" value="ALPHA-RHAMNOSIDASE (EUROFUNG)"/>
    <property type="match status" value="1"/>
</dbReference>
<dbReference type="Pfam" id="PF17390">
    <property type="entry name" value="Bac_rhamnosid_C"/>
    <property type="match status" value="1"/>
</dbReference>
<evidence type="ECO:0000259" key="7">
    <source>
        <dbReference type="Pfam" id="PF17389"/>
    </source>
</evidence>
<feature type="chain" id="PRO_5028831366" description="alpha-L-rhamnosidase" evidence="4">
    <location>
        <begin position="29"/>
        <end position="1159"/>
    </location>
</feature>
<feature type="domain" description="Alpha-L-rhamnosidase six-hairpin glycosidase" evidence="7">
    <location>
        <begin position="607"/>
        <end position="958"/>
    </location>
</feature>
<dbReference type="EMBL" id="WODA01000025">
    <property type="protein sequence ID" value="MUN08594.1"/>
    <property type="molecule type" value="Genomic_DNA"/>
</dbReference>
<dbReference type="InterPro" id="IPR035398">
    <property type="entry name" value="Bac_rhamnosid_C"/>
</dbReference>
<keyword evidence="4" id="KW-0732">Signal</keyword>
<evidence type="ECO:0000256" key="1">
    <source>
        <dbReference type="ARBA" id="ARBA00001445"/>
    </source>
</evidence>
<dbReference type="EC" id="3.2.1.40" evidence="2"/>
<dbReference type="Gene3D" id="2.60.420.10">
    <property type="entry name" value="Maltose phosphorylase, domain 3"/>
    <property type="match status" value="1"/>
</dbReference>
<dbReference type="AlphaFoldDB" id="A0A7C9LJH5"/>
<dbReference type="InterPro" id="IPR008902">
    <property type="entry name" value="Rhamnosid_concanavalin"/>
</dbReference>
<dbReference type="SUPFAM" id="SSF48208">
    <property type="entry name" value="Six-hairpin glycosidases"/>
    <property type="match status" value="1"/>
</dbReference>
<keyword evidence="3" id="KW-0378">Hydrolase</keyword>
<evidence type="ECO:0000259" key="5">
    <source>
        <dbReference type="Pfam" id="PF05592"/>
    </source>
</evidence>
<feature type="domain" description="Bacterial alpha-L-rhamnosidase N-terminal" evidence="6">
    <location>
        <begin position="385"/>
        <end position="445"/>
    </location>
</feature>
<feature type="domain" description="Alpha-L-rhamnosidase C-terminal" evidence="8">
    <location>
        <begin position="963"/>
        <end position="1033"/>
    </location>
</feature>
<evidence type="ECO:0000256" key="3">
    <source>
        <dbReference type="ARBA" id="ARBA00022801"/>
    </source>
</evidence>
<evidence type="ECO:0000313" key="11">
    <source>
        <dbReference type="Proteomes" id="UP000480122"/>
    </source>
</evidence>
<feature type="signal peptide" evidence="4">
    <location>
        <begin position="1"/>
        <end position="28"/>
    </location>
</feature>
<reference evidence="10 11" key="1">
    <citation type="submission" date="2019-11" db="EMBL/GenBank/DDBJ databases">
        <title>Agromyces kandeliae sp. nov., isolated from mangrove soil.</title>
        <authorList>
            <person name="Wang R."/>
        </authorList>
    </citation>
    <scope>NUCLEOTIDE SEQUENCE [LARGE SCALE GENOMIC DNA]</scope>
    <source>
        <strain evidence="10 11">JCM 11431</strain>
    </source>
</reference>
<feature type="domain" description="Bacterial alpha-L-rhamnosidase N-terminal" evidence="6">
    <location>
        <begin position="199"/>
        <end position="273"/>
    </location>
</feature>
<proteinExistence type="predicted"/>
<dbReference type="InterPro" id="IPR035396">
    <property type="entry name" value="Bac_rhamnosid6H"/>
</dbReference>
<dbReference type="InterPro" id="IPR013783">
    <property type="entry name" value="Ig-like_fold"/>
</dbReference>